<protein>
    <recommendedName>
        <fullName evidence="1">Headcase N-terminal domain-containing protein</fullName>
    </recommendedName>
</protein>
<dbReference type="PANTHER" id="PTHR13425:SF3">
    <property type="entry name" value="HEADCASE PROTEIN HOMOLOG"/>
    <property type="match status" value="1"/>
</dbReference>
<dbReference type="Proteomes" id="UP000887565">
    <property type="component" value="Unplaced"/>
</dbReference>
<keyword evidence="2" id="KW-1185">Reference proteome</keyword>
<dbReference type="Pfam" id="PF15353">
    <property type="entry name" value="HECA_N"/>
    <property type="match status" value="1"/>
</dbReference>
<name>A0A915K503_ROMCU</name>
<evidence type="ECO:0000313" key="3">
    <source>
        <dbReference type="WBParaSite" id="nRc.2.0.1.t33413-RA"/>
    </source>
</evidence>
<dbReference type="InterPro" id="IPR026066">
    <property type="entry name" value="Headcase"/>
</dbReference>
<sequence>MGKGKVNQSIKNPAVKLADKIGGCICPGGCLKKQPINPEDPTCVVMKCSSDEKKCTACKLLHSECYEDLELKMIRIIQSSSGRTRDWTYEQCRRFMWGRLYDLIFKFCKCVCGGSLVLDEDARHIKGGDHADEEKAKKKKAKVHKELPKLVVDTGTLVGTSTYSKVAPKVKQLAAPPTIENSQKINDRFFEKKAPNISVVDNYIPGLVVRDNTKDKNLVKNKTEISKQTTKSAMKASVVQKLCENAIPSLLDITFAPMPQLEQPIRKLEKKDFEPLHDHCYVNFDATCTEYADLEITLRKLLGSLE</sequence>
<feature type="domain" description="Headcase N-terminal" evidence="1">
    <location>
        <begin position="24"/>
        <end position="114"/>
    </location>
</feature>
<proteinExistence type="predicted"/>
<organism evidence="2 3">
    <name type="scientific">Romanomermis culicivorax</name>
    <name type="common">Nematode worm</name>
    <dbReference type="NCBI Taxonomy" id="13658"/>
    <lineage>
        <taxon>Eukaryota</taxon>
        <taxon>Metazoa</taxon>
        <taxon>Ecdysozoa</taxon>
        <taxon>Nematoda</taxon>
        <taxon>Enoplea</taxon>
        <taxon>Dorylaimia</taxon>
        <taxon>Mermithida</taxon>
        <taxon>Mermithoidea</taxon>
        <taxon>Mermithidae</taxon>
        <taxon>Romanomermis</taxon>
    </lineage>
</organism>
<dbReference type="WBParaSite" id="nRc.2.0.1.t33413-RA">
    <property type="protein sequence ID" value="nRc.2.0.1.t33413-RA"/>
    <property type="gene ID" value="nRc.2.0.1.g33413"/>
</dbReference>
<evidence type="ECO:0000259" key="1">
    <source>
        <dbReference type="Pfam" id="PF15353"/>
    </source>
</evidence>
<dbReference type="PANTHER" id="PTHR13425">
    <property type="entry name" value="HEADCASE PROTEIN"/>
    <property type="match status" value="1"/>
</dbReference>
<reference evidence="3" key="1">
    <citation type="submission" date="2022-11" db="UniProtKB">
        <authorList>
            <consortium name="WormBaseParasite"/>
        </authorList>
    </citation>
    <scope>IDENTIFICATION</scope>
</reference>
<dbReference type="InterPro" id="IPR054537">
    <property type="entry name" value="HECA_N"/>
</dbReference>
<dbReference type="AlphaFoldDB" id="A0A915K503"/>
<evidence type="ECO:0000313" key="2">
    <source>
        <dbReference type="Proteomes" id="UP000887565"/>
    </source>
</evidence>
<accession>A0A915K503</accession>